<dbReference type="EMBL" id="JBDJNQ010000012">
    <property type="protein sequence ID" value="MEN5379884.1"/>
    <property type="molecule type" value="Genomic_DNA"/>
</dbReference>
<organism evidence="12 13">
    <name type="scientific">Sphingobacterium kitahiroshimense</name>
    <dbReference type="NCBI Taxonomy" id="470446"/>
    <lineage>
        <taxon>Bacteria</taxon>
        <taxon>Pseudomonadati</taxon>
        <taxon>Bacteroidota</taxon>
        <taxon>Sphingobacteriia</taxon>
        <taxon>Sphingobacteriales</taxon>
        <taxon>Sphingobacteriaceae</taxon>
        <taxon>Sphingobacterium</taxon>
    </lineage>
</organism>
<keyword evidence="5 7" id="KW-0131">Cell cycle</keyword>
<dbReference type="GO" id="GO:0016787">
    <property type="term" value="F:hydrolase activity"/>
    <property type="evidence" value="ECO:0007669"/>
    <property type="project" value="UniProtKB-KW"/>
</dbReference>
<dbReference type="Gene3D" id="3.40.1190.10">
    <property type="entry name" value="Mur-like, catalytic domain"/>
    <property type="match status" value="1"/>
</dbReference>
<dbReference type="InterPro" id="IPR036615">
    <property type="entry name" value="Mur_ligase_C_dom_sf"/>
</dbReference>
<comment type="caution">
    <text evidence="7">Lacks conserved residue(s) required for the propagation of feature annotation.</text>
</comment>
<keyword evidence="7" id="KW-0460">Magnesium</keyword>
<dbReference type="NCBIfam" id="NF001126">
    <property type="entry name" value="PRK00139.1-4"/>
    <property type="match status" value="1"/>
</dbReference>
<dbReference type="PANTHER" id="PTHR23135">
    <property type="entry name" value="MUR LIGASE FAMILY MEMBER"/>
    <property type="match status" value="1"/>
</dbReference>
<keyword evidence="4 7" id="KW-0573">Peptidoglycan synthesis</keyword>
<dbReference type="SUPFAM" id="SSF53623">
    <property type="entry name" value="MurD-like peptide ligases, catalytic domain"/>
    <property type="match status" value="1"/>
</dbReference>
<dbReference type="InterPro" id="IPR035911">
    <property type="entry name" value="MurE/MurF_N"/>
</dbReference>
<evidence type="ECO:0000256" key="6">
    <source>
        <dbReference type="ARBA" id="ARBA00023316"/>
    </source>
</evidence>
<comment type="function">
    <text evidence="7">Catalyzes the addition of meso-diaminopimelic acid to the nucleotide precursor UDP-N-acetylmuramoyl-L-alanyl-D-glutamate (UMAG) in the biosynthesis of bacterial cell-wall peptidoglycan.</text>
</comment>
<dbReference type="RefSeq" id="WP_346582736.1">
    <property type="nucleotide sequence ID" value="NZ_JBDJLH010000009.1"/>
</dbReference>
<keyword evidence="3 7" id="KW-0133">Cell shape</keyword>
<evidence type="ECO:0000259" key="9">
    <source>
        <dbReference type="Pfam" id="PF01225"/>
    </source>
</evidence>
<dbReference type="GO" id="GO:0008765">
    <property type="term" value="F:UDP-N-acetylmuramoylalanyl-D-glutamate-2,6-diaminopimelate ligase activity"/>
    <property type="evidence" value="ECO:0007669"/>
    <property type="project" value="UniProtKB-EC"/>
</dbReference>
<feature type="binding site" evidence="7">
    <location>
        <position position="379"/>
    </location>
    <ligand>
        <name>meso-2,6-diaminopimelate</name>
        <dbReference type="ChEBI" id="CHEBI:57791"/>
    </ligand>
</feature>
<evidence type="ECO:0000256" key="7">
    <source>
        <dbReference type="HAMAP-Rule" id="MF_00208"/>
    </source>
</evidence>
<dbReference type="Gene3D" id="3.40.1390.10">
    <property type="entry name" value="MurE/MurF, N-terminal domain"/>
    <property type="match status" value="1"/>
</dbReference>
<dbReference type="NCBIfam" id="TIGR01085">
    <property type="entry name" value="murE"/>
    <property type="match status" value="1"/>
</dbReference>
<dbReference type="InterPro" id="IPR005761">
    <property type="entry name" value="UDP-N-AcMur-Glu-dNH2Pim_ligase"/>
</dbReference>
<feature type="modified residue" description="N6-carboxylysine" evidence="7">
    <location>
        <position position="221"/>
    </location>
</feature>
<feature type="binding site" evidence="7">
    <location>
        <position position="456"/>
    </location>
    <ligand>
        <name>meso-2,6-diaminopimelate</name>
        <dbReference type="ChEBI" id="CHEBI:57791"/>
    </ligand>
</feature>
<dbReference type="PANTHER" id="PTHR23135:SF4">
    <property type="entry name" value="UDP-N-ACETYLMURAMOYL-L-ALANYL-D-GLUTAMATE--2,6-DIAMINOPIMELATE LIGASE MURE HOMOLOG, CHLOROPLASTIC"/>
    <property type="match status" value="1"/>
</dbReference>
<comment type="cofactor">
    <cofactor evidence="7">
        <name>Mg(2+)</name>
        <dbReference type="ChEBI" id="CHEBI:18420"/>
    </cofactor>
</comment>
<evidence type="ECO:0000256" key="3">
    <source>
        <dbReference type="ARBA" id="ARBA00022960"/>
    </source>
</evidence>
<comment type="subcellular location">
    <subcellularLocation>
        <location evidence="7 8">Cytoplasm</location>
    </subcellularLocation>
</comment>
<evidence type="ECO:0000259" key="10">
    <source>
        <dbReference type="Pfam" id="PF02875"/>
    </source>
</evidence>
<keyword evidence="2 7" id="KW-0132">Cell division</keyword>
<dbReference type="InterPro" id="IPR013221">
    <property type="entry name" value="Mur_ligase_cen"/>
</dbReference>
<dbReference type="Pfam" id="PF02875">
    <property type="entry name" value="Mur_ligase_C"/>
    <property type="match status" value="1"/>
</dbReference>
<evidence type="ECO:0000259" key="11">
    <source>
        <dbReference type="Pfam" id="PF08245"/>
    </source>
</evidence>
<feature type="domain" description="Mur ligase central" evidence="11">
    <location>
        <begin position="110"/>
        <end position="306"/>
    </location>
</feature>
<keyword evidence="13" id="KW-1185">Reference proteome</keyword>
<dbReference type="EC" id="6.3.2.13" evidence="7"/>
<dbReference type="SUPFAM" id="SSF53244">
    <property type="entry name" value="MurD-like peptide ligases, peptide-binding domain"/>
    <property type="match status" value="1"/>
</dbReference>
<sequence length="485" mass="53487">MKNLKSILHAIPVQEVVGQLDVEVVSLCFDSRQVVFGSLFIAVRGVHTDGHLFIEKAIAFGARAVIVEELPTETLDSVVYIVVADSALALGIVASNFYDNPSKKLKLVGVTGTNGKTTVATLLFQLFSELGYHVGLLSTVQNQIGDRIIPATHTTPDPIQLNHLLSEMVEEGCDYCFMEVSSHAVVQQRIAGLKFTGAIFTNITHDHLDFHKTFSSYIKAKKKFFDDLDTAAFALTNEDDRNGQVMLQNTFAYKKTYGLHSGADFSARIVESHFDGMLMNIDGHDVWVKLVGGFNAYNLLAVYGAAILLEQETVRVLTAMSVLAGAEGRFETMKAPNGVFGIVDYAHTPDAVENVLQTIEKLRNESQQIITVLGCGGDRDKTKRPEMSQSALRYSDRLIITSDNPRTEDPLVIIKEMEAGVAPEQKSKVLSIADRKEAIRVAYQLAKPGDIIVVAGKGHEKYQEVNGVRHHFDDKEILELTFNEE</sequence>
<dbReference type="Pfam" id="PF01225">
    <property type="entry name" value="Mur_ligase"/>
    <property type="match status" value="1"/>
</dbReference>
<name>A0ABV0C2C9_9SPHI</name>
<feature type="short sequence motif" description="Meso-diaminopimelate recognition motif" evidence="7">
    <location>
        <begin position="403"/>
        <end position="406"/>
    </location>
</feature>
<dbReference type="InterPro" id="IPR000713">
    <property type="entry name" value="Mur_ligase_N"/>
</dbReference>
<keyword evidence="7" id="KW-0547">Nucleotide-binding</keyword>
<gene>
    <name evidence="7" type="primary">murE</name>
    <name evidence="12" type="ORF">ABE541_21635</name>
</gene>
<evidence type="ECO:0000313" key="13">
    <source>
        <dbReference type="Proteomes" id="UP001409291"/>
    </source>
</evidence>
<feature type="domain" description="Mur ligase C-terminal" evidence="10">
    <location>
        <begin position="328"/>
        <end position="458"/>
    </location>
</feature>
<feature type="binding site" evidence="7">
    <location>
        <position position="187"/>
    </location>
    <ligand>
        <name>UDP-N-acetyl-alpha-D-muramoyl-L-alanyl-D-glutamate</name>
        <dbReference type="ChEBI" id="CHEBI:83900"/>
    </ligand>
</feature>
<feature type="binding site" evidence="7">
    <location>
        <position position="460"/>
    </location>
    <ligand>
        <name>meso-2,6-diaminopimelate</name>
        <dbReference type="ChEBI" id="CHEBI:57791"/>
    </ligand>
</feature>
<keyword evidence="7 12" id="KW-0436">Ligase</keyword>
<evidence type="ECO:0000256" key="1">
    <source>
        <dbReference type="ARBA" id="ARBA00005898"/>
    </source>
</evidence>
<evidence type="ECO:0000256" key="4">
    <source>
        <dbReference type="ARBA" id="ARBA00022984"/>
    </source>
</evidence>
<dbReference type="SUPFAM" id="SSF63418">
    <property type="entry name" value="MurE/MurF N-terminal domain"/>
    <property type="match status" value="1"/>
</dbReference>
<keyword evidence="7" id="KW-0067">ATP-binding</keyword>
<dbReference type="InterPro" id="IPR036565">
    <property type="entry name" value="Mur-like_cat_sf"/>
</dbReference>
<keyword evidence="6 7" id="KW-0961">Cell wall biogenesis/degradation</keyword>
<feature type="binding site" evidence="7">
    <location>
        <begin position="154"/>
        <end position="155"/>
    </location>
    <ligand>
        <name>UDP-N-acetyl-alpha-D-muramoyl-L-alanyl-D-glutamate</name>
        <dbReference type="ChEBI" id="CHEBI:83900"/>
    </ligand>
</feature>
<dbReference type="Proteomes" id="UP001409291">
    <property type="component" value="Unassembled WGS sequence"/>
</dbReference>
<dbReference type="HAMAP" id="MF_00208">
    <property type="entry name" value="MurE"/>
    <property type="match status" value="1"/>
</dbReference>
<protein>
    <recommendedName>
        <fullName evidence="7">UDP-N-acetylmuramoyl-L-alanyl-D-glutamate--2,6-diaminopimelate ligase</fullName>
        <ecNumber evidence="7">6.3.2.13</ecNumber>
    </recommendedName>
    <alternativeName>
        <fullName evidence="7">Meso-A2pm-adding enzyme</fullName>
    </alternativeName>
    <alternativeName>
        <fullName evidence="7">Meso-diaminopimelate-adding enzyme</fullName>
    </alternativeName>
    <alternativeName>
        <fullName evidence="7">UDP-MurNAc-L-Ala-D-Glu:meso-diaminopimelate ligase</fullName>
    </alternativeName>
    <alternativeName>
        <fullName evidence="7">UDP-MurNAc-tripeptide synthetase</fullName>
    </alternativeName>
    <alternativeName>
        <fullName evidence="7">UDP-N-acetylmuramyl-tripeptide synthetase</fullName>
    </alternativeName>
</protein>
<reference evidence="12 13" key="1">
    <citation type="submission" date="2024-04" db="EMBL/GenBank/DDBJ databases">
        <title>WGS of bacteria from Torrens River.</title>
        <authorList>
            <person name="Wyrsch E.R."/>
            <person name="Drigo B."/>
        </authorList>
    </citation>
    <scope>NUCLEOTIDE SEQUENCE [LARGE SCALE GENOMIC DNA]</scope>
    <source>
        <strain evidence="12 13">TWI391</strain>
    </source>
</reference>
<comment type="catalytic activity">
    <reaction evidence="7">
        <text>UDP-N-acetyl-alpha-D-muramoyl-L-alanyl-D-glutamate + meso-2,6-diaminopimelate + ATP = UDP-N-acetyl-alpha-D-muramoyl-L-alanyl-gamma-D-glutamyl-meso-2,6-diaminopimelate + ADP + phosphate + H(+)</text>
        <dbReference type="Rhea" id="RHEA:23676"/>
        <dbReference type="ChEBI" id="CHEBI:15378"/>
        <dbReference type="ChEBI" id="CHEBI:30616"/>
        <dbReference type="ChEBI" id="CHEBI:43474"/>
        <dbReference type="ChEBI" id="CHEBI:57791"/>
        <dbReference type="ChEBI" id="CHEBI:83900"/>
        <dbReference type="ChEBI" id="CHEBI:83905"/>
        <dbReference type="ChEBI" id="CHEBI:456216"/>
        <dbReference type="EC" id="6.3.2.13"/>
    </reaction>
</comment>
<comment type="similarity">
    <text evidence="1 7">Belongs to the MurCDEF family. MurE subfamily.</text>
</comment>
<feature type="domain" description="Mur ligase N-terminal catalytic" evidence="9">
    <location>
        <begin position="27"/>
        <end position="96"/>
    </location>
</feature>
<comment type="PTM">
    <text evidence="7">Carboxylation is probably crucial for Mg(2+) binding and, consequently, for the gamma-phosphate positioning of ATP.</text>
</comment>
<evidence type="ECO:0000256" key="5">
    <source>
        <dbReference type="ARBA" id="ARBA00023306"/>
    </source>
</evidence>
<keyword evidence="12" id="KW-0378">Hydrolase</keyword>
<evidence type="ECO:0000313" key="12">
    <source>
        <dbReference type="EMBL" id="MEN5379884.1"/>
    </source>
</evidence>
<feature type="binding site" evidence="7">
    <location>
        <begin position="112"/>
        <end position="118"/>
    </location>
    <ligand>
        <name>ATP</name>
        <dbReference type="ChEBI" id="CHEBI:30616"/>
    </ligand>
</feature>
<comment type="pathway">
    <text evidence="7 8">Cell wall biogenesis; peptidoglycan biosynthesis.</text>
</comment>
<accession>A0ABV0C2C9</accession>
<feature type="binding site" evidence="7">
    <location>
        <position position="31"/>
    </location>
    <ligand>
        <name>UDP-N-acetyl-alpha-D-muramoyl-L-alanyl-D-glutamate</name>
        <dbReference type="ChEBI" id="CHEBI:83900"/>
    </ligand>
</feature>
<evidence type="ECO:0000256" key="8">
    <source>
        <dbReference type="RuleBase" id="RU004135"/>
    </source>
</evidence>
<feature type="binding site" evidence="7">
    <location>
        <position position="181"/>
    </location>
    <ligand>
        <name>UDP-N-acetyl-alpha-D-muramoyl-L-alanyl-D-glutamate</name>
        <dbReference type="ChEBI" id="CHEBI:83900"/>
    </ligand>
</feature>
<evidence type="ECO:0000256" key="2">
    <source>
        <dbReference type="ARBA" id="ARBA00022618"/>
    </source>
</evidence>
<feature type="binding site" evidence="7">
    <location>
        <position position="189"/>
    </location>
    <ligand>
        <name>UDP-N-acetyl-alpha-D-muramoyl-L-alanyl-D-glutamate</name>
        <dbReference type="ChEBI" id="CHEBI:83900"/>
    </ligand>
</feature>
<dbReference type="Pfam" id="PF08245">
    <property type="entry name" value="Mur_ligase_M"/>
    <property type="match status" value="1"/>
</dbReference>
<keyword evidence="7" id="KW-0963">Cytoplasm</keyword>
<feature type="binding site" evidence="7">
    <location>
        <begin position="403"/>
        <end position="406"/>
    </location>
    <ligand>
        <name>meso-2,6-diaminopimelate</name>
        <dbReference type="ChEBI" id="CHEBI:57791"/>
    </ligand>
</feature>
<comment type="caution">
    <text evidence="12">The sequence shown here is derived from an EMBL/GenBank/DDBJ whole genome shotgun (WGS) entry which is preliminary data.</text>
</comment>
<dbReference type="InterPro" id="IPR004101">
    <property type="entry name" value="Mur_ligase_C"/>
</dbReference>
<proteinExistence type="inferred from homology"/>
<dbReference type="Gene3D" id="3.90.190.20">
    <property type="entry name" value="Mur ligase, C-terminal domain"/>
    <property type="match status" value="1"/>
</dbReference>